<dbReference type="Gene3D" id="6.10.280.150">
    <property type="match status" value="1"/>
</dbReference>
<comment type="cofactor">
    <cofactor evidence="1">
        <name>Mg(2+)</name>
        <dbReference type="ChEBI" id="CHEBI:18420"/>
    </cofactor>
</comment>
<protein>
    <recommendedName>
        <fullName evidence="6">Farnesyl pyrophosphate synthase</fullName>
    </recommendedName>
</protein>
<dbReference type="PROSITE" id="PS00723">
    <property type="entry name" value="POLYPRENYL_SYNTHASE_1"/>
    <property type="match status" value="1"/>
</dbReference>
<dbReference type="GO" id="GO:0045337">
    <property type="term" value="P:farnesyl diphosphate biosynthetic process"/>
    <property type="evidence" value="ECO:0007669"/>
    <property type="project" value="TreeGrafter"/>
</dbReference>
<dbReference type="GO" id="GO:0042811">
    <property type="term" value="P:pheromone biosynthetic process"/>
    <property type="evidence" value="ECO:0007669"/>
    <property type="project" value="UniProtKB-ARBA"/>
</dbReference>
<dbReference type="OrthoDB" id="10257492at2759"/>
<organism evidence="9 10">
    <name type="scientific">Meloidogyne graminicola</name>
    <dbReference type="NCBI Taxonomy" id="189291"/>
    <lineage>
        <taxon>Eukaryota</taxon>
        <taxon>Metazoa</taxon>
        <taxon>Ecdysozoa</taxon>
        <taxon>Nematoda</taxon>
        <taxon>Chromadorea</taxon>
        <taxon>Rhabditida</taxon>
        <taxon>Tylenchina</taxon>
        <taxon>Tylenchomorpha</taxon>
        <taxon>Tylenchoidea</taxon>
        <taxon>Meloidogynidae</taxon>
        <taxon>Meloidogyninae</taxon>
        <taxon>Meloidogyne</taxon>
    </lineage>
</organism>
<comment type="pathway">
    <text evidence="5">Pheromone biosynthesis.</text>
</comment>
<evidence type="ECO:0000256" key="3">
    <source>
        <dbReference type="ARBA" id="ARBA00022723"/>
    </source>
</evidence>
<dbReference type="GO" id="GO:0004337">
    <property type="term" value="F:(2E,6E)-farnesyl diphosphate synthase activity"/>
    <property type="evidence" value="ECO:0007669"/>
    <property type="project" value="TreeGrafter"/>
</dbReference>
<feature type="region of interest" description="Disordered" evidence="7">
    <location>
        <begin position="52"/>
        <end position="154"/>
    </location>
</feature>
<name>A0A8S9ZQX4_9BILA</name>
<keyword evidence="10" id="KW-1185">Reference proteome</keyword>
<dbReference type="InterPro" id="IPR039702">
    <property type="entry name" value="FPS1-like"/>
</dbReference>
<evidence type="ECO:0000256" key="2">
    <source>
        <dbReference type="ARBA" id="ARBA00022679"/>
    </source>
</evidence>
<keyword evidence="2" id="KW-0808">Transferase</keyword>
<dbReference type="AlphaFoldDB" id="A0A8S9ZQX4"/>
<dbReference type="SFLD" id="SFLDG01017">
    <property type="entry name" value="Polyprenyl_Transferase_Like"/>
    <property type="match status" value="1"/>
</dbReference>
<gene>
    <name evidence="9" type="ORF">Mgra_00004956</name>
</gene>
<feature type="compositionally biased region" description="Polar residues" evidence="7">
    <location>
        <begin position="134"/>
        <end position="151"/>
    </location>
</feature>
<evidence type="ECO:0000256" key="1">
    <source>
        <dbReference type="ARBA" id="ARBA00001946"/>
    </source>
</evidence>
<dbReference type="InterPro" id="IPR000092">
    <property type="entry name" value="Polyprenyl_synt"/>
</dbReference>
<dbReference type="Pfam" id="PF00348">
    <property type="entry name" value="polyprenyl_synt"/>
    <property type="match status" value="1"/>
</dbReference>
<keyword evidence="3" id="KW-0479">Metal-binding</keyword>
<dbReference type="Proteomes" id="UP000605970">
    <property type="component" value="Unassembled WGS sequence"/>
</dbReference>
<dbReference type="GO" id="GO:0005737">
    <property type="term" value="C:cytoplasm"/>
    <property type="evidence" value="ECO:0007669"/>
    <property type="project" value="TreeGrafter"/>
</dbReference>
<keyword evidence="4" id="KW-0460">Magnesium</keyword>
<evidence type="ECO:0000313" key="10">
    <source>
        <dbReference type="Proteomes" id="UP000605970"/>
    </source>
</evidence>
<dbReference type="InterPro" id="IPR008949">
    <property type="entry name" value="Isoprenoid_synthase_dom_sf"/>
</dbReference>
<evidence type="ECO:0000259" key="8">
    <source>
        <dbReference type="PROSITE" id="PS51082"/>
    </source>
</evidence>
<dbReference type="SFLD" id="SFLDS00005">
    <property type="entry name" value="Isoprenoid_Synthase_Type_I"/>
    <property type="match status" value="1"/>
</dbReference>
<evidence type="ECO:0000256" key="4">
    <source>
        <dbReference type="ARBA" id="ARBA00022842"/>
    </source>
</evidence>
<dbReference type="PANTHER" id="PTHR11525:SF0">
    <property type="entry name" value="FARNESYL PYROPHOSPHATE SYNTHASE"/>
    <property type="match status" value="1"/>
</dbReference>
<proteinExistence type="predicted"/>
<dbReference type="GO" id="GO:0046872">
    <property type="term" value="F:metal ion binding"/>
    <property type="evidence" value="ECO:0007669"/>
    <property type="project" value="UniProtKB-KW"/>
</dbReference>
<reference evidence="9" key="1">
    <citation type="journal article" date="2020" name="Ecol. Evol.">
        <title>Genome structure and content of the rice root-knot nematode (Meloidogyne graminicola).</title>
        <authorList>
            <person name="Phan N.T."/>
            <person name="Danchin E.G.J."/>
            <person name="Klopp C."/>
            <person name="Perfus-Barbeoch L."/>
            <person name="Kozlowski D.K."/>
            <person name="Koutsovoulos G.D."/>
            <person name="Lopez-Roques C."/>
            <person name="Bouchez O."/>
            <person name="Zahm M."/>
            <person name="Besnard G."/>
            <person name="Bellafiore S."/>
        </authorList>
    </citation>
    <scope>NUCLEOTIDE SEQUENCE</scope>
    <source>
        <strain evidence="9">VN-18</strain>
    </source>
</reference>
<dbReference type="CDD" id="cd22057">
    <property type="entry name" value="WH2_WAVE"/>
    <property type="match status" value="1"/>
</dbReference>
<feature type="compositionally biased region" description="Polar residues" evidence="7">
    <location>
        <begin position="1"/>
        <end position="17"/>
    </location>
</feature>
<dbReference type="PROSITE" id="PS51082">
    <property type="entry name" value="WH2"/>
    <property type="match status" value="1"/>
</dbReference>
<dbReference type="Gene3D" id="1.10.600.10">
    <property type="entry name" value="Farnesyl Diphosphate Synthase"/>
    <property type="match status" value="1"/>
</dbReference>
<comment type="caution">
    <text evidence="9">The sequence shown here is derived from an EMBL/GenBank/DDBJ whole genome shotgun (WGS) entry which is preliminary data.</text>
</comment>
<evidence type="ECO:0000256" key="6">
    <source>
        <dbReference type="ARBA" id="ARBA00034546"/>
    </source>
</evidence>
<feature type="compositionally biased region" description="Polar residues" evidence="7">
    <location>
        <begin position="88"/>
        <end position="113"/>
    </location>
</feature>
<dbReference type="GO" id="GO:0004161">
    <property type="term" value="F:dimethylallyltranstransferase activity"/>
    <property type="evidence" value="ECO:0007669"/>
    <property type="project" value="TreeGrafter"/>
</dbReference>
<accession>A0A8S9ZQX4</accession>
<dbReference type="GO" id="GO:0003779">
    <property type="term" value="F:actin binding"/>
    <property type="evidence" value="ECO:0007669"/>
    <property type="project" value="InterPro"/>
</dbReference>
<dbReference type="InterPro" id="IPR003124">
    <property type="entry name" value="WH2_dom"/>
</dbReference>
<dbReference type="CDD" id="cd00685">
    <property type="entry name" value="Trans_IPPS_HT"/>
    <property type="match status" value="1"/>
</dbReference>
<evidence type="ECO:0000256" key="7">
    <source>
        <dbReference type="SAM" id="MobiDB-lite"/>
    </source>
</evidence>
<evidence type="ECO:0000313" key="9">
    <source>
        <dbReference type="EMBL" id="KAF7635569.1"/>
    </source>
</evidence>
<dbReference type="EMBL" id="JABEBT010000040">
    <property type="protein sequence ID" value="KAF7635569.1"/>
    <property type="molecule type" value="Genomic_DNA"/>
</dbReference>
<dbReference type="SUPFAM" id="SSF48576">
    <property type="entry name" value="Terpenoid synthases"/>
    <property type="match status" value="1"/>
</dbReference>
<sequence>MQNLNMTEQNTENTSSKEIAFLDDEDDELPPPPPQNMLGNVVQTVVFRPPPILENSMENNFDEKNDEFPSPPPPISQFQYLPAGGGTEISTPSEGQSDVKNIPSTTSQDQFPPTLNVPPPPLLLHHHHHHLTKTFANSEVNSRKPSTTSNDGQKDNRSLLLIQIQEGVKLKKVQKQEEQAQKRAVDDSTDVAAILRKRMEHCFGGSSDSSSNSPTGLFKNGKFLNSLVPILRDELTNSLTNDLDESKRIFRLFDYNICGGKFGRSNLAMETFKALFPESTEENLINSGKVALTLEMLQTFYLIEDDIMDNSILRRGRPSWHTLPENGLTAINDGLLLESGINRVIQLAIPSHPRKSAILSEISTAKQKTVIGQMLDMITKDLSEFTWPRYSSIVSHKTSHYSYLLPLNIGMHLADYTTPHQVNLKRIAYKLGYLFQIQDDYLDCFGDPSITGKSNLIDLAEGKCTWITCALIEKIRKNNSSQLEKFKNNFCTQDEQKLIIARNIIIEQGIEEDCIEFQKKKISELYEDIMSYPIEPLRQVLEQTLIDITGRQK</sequence>
<feature type="region of interest" description="Disordered" evidence="7">
    <location>
        <begin position="1"/>
        <end position="39"/>
    </location>
</feature>
<feature type="domain" description="WH2" evidence="8">
    <location>
        <begin position="156"/>
        <end position="173"/>
    </location>
</feature>
<dbReference type="PANTHER" id="PTHR11525">
    <property type="entry name" value="FARNESYL-PYROPHOSPHATE SYNTHETASE"/>
    <property type="match status" value="1"/>
</dbReference>
<evidence type="ECO:0000256" key="5">
    <source>
        <dbReference type="ARBA" id="ARBA00033740"/>
    </source>
</evidence>
<dbReference type="PROSITE" id="PS00444">
    <property type="entry name" value="POLYPRENYL_SYNTHASE_2"/>
    <property type="match status" value="1"/>
</dbReference>
<dbReference type="InterPro" id="IPR033749">
    <property type="entry name" value="Polyprenyl_synt_CS"/>
</dbReference>